<evidence type="ECO:0000256" key="1">
    <source>
        <dbReference type="ARBA" id="ARBA00022722"/>
    </source>
</evidence>
<dbReference type="PROSITE" id="PS50830">
    <property type="entry name" value="TNASE_3"/>
    <property type="match status" value="1"/>
</dbReference>
<keyword evidence="6" id="KW-1185">Reference proteome</keyword>
<dbReference type="InterPro" id="IPR016071">
    <property type="entry name" value="Staphylococal_nuclease_OB-fold"/>
</dbReference>
<evidence type="ECO:0000313" key="6">
    <source>
        <dbReference type="Proteomes" id="UP000000393"/>
    </source>
</evidence>
<keyword evidence="2" id="KW-0255">Endonuclease</keyword>
<dbReference type="Pfam" id="PF13511">
    <property type="entry name" value="DUF4124"/>
    <property type="match status" value="1"/>
</dbReference>
<dbReference type="eggNOG" id="COG1525">
    <property type="taxonomic scope" value="Bacteria"/>
</dbReference>
<gene>
    <name evidence="5" type="ordered locus">Nwat_1102</name>
</gene>
<evidence type="ECO:0000259" key="4">
    <source>
        <dbReference type="PROSITE" id="PS50830"/>
    </source>
</evidence>
<dbReference type="PANTHER" id="PTHR12302:SF3">
    <property type="entry name" value="SERINE_THREONINE-PROTEIN KINASE 31"/>
    <property type="match status" value="1"/>
</dbReference>
<keyword evidence="1" id="KW-0540">Nuclease</keyword>
<organism evidence="5 6">
    <name type="scientific">Nitrosococcus watsoni (strain C-113)</name>
    <dbReference type="NCBI Taxonomy" id="105559"/>
    <lineage>
        <taxon>Bacteria</taxon>
        <taxon>Pseudomonadati</taxon>
        <taxon>Pseudomonadota</taxon>
        <taxon>Gammaproteobacteria</taxon>
        <taxon>Chromatiales</taxon>
        <taxon>Chromatiaceae</taxon>
        <taxon>Nitrosococcus</taxon>
    </lineage>
</organism>
<feature type="domain" description="TNase-like" evidence="4">
    <location>
        <begin position="53"/>
        <end position="182"/>
    </location>
</feature>
<proteinExistence type="predicted"/>
<dbReference type="HOGENOM" id="CLU_046484_4_0_6"/>
<dbReference type="STRING" id="105559.Nwat_1102"/>
<keyword evidence="3" id="KW-0378">Hydrolase</keyword>
<dbReference type="SUPFAM" id="SSF50199">
    <property type="entry name" value="Staphylococcal nuclease"/>
    <property type="match status" value="1"/>
</dbReference>
<accession>D8K559</accession>
<dbReference type="SMART" id="SM00318">
    <property type="entry name" value="SNc"/>
    <property type="match status" value="1"/>
</dbReference>
<dbReference type="OrthoDB" id="7062774at2"/>
<dbReference type="InterPro" id="IPR025392">
    <property type="entry name" value="DUF4124"/>
</dbReference>
<dbReference type="Proteomes" id="UP000000393">
    <property type="component" value="Chromosome"/>
</dbReference>
<evidence type="ECO:0000256" key="3">
    <source>
        <dbReference type="ARBA" id="ARBA00022801"/>
    </source>
</evidence>
<dbReference type="KEGG" id="nwa:Nwat_1102"/>
<dbReference type="PANTHER" id="PTHR12302">
    <property type="entry name" value="EBNA2 BINDING PROTEIN P100"/>
    <property type="match status" value="1"/>
</dbReference>
<dbReference type="RefSeq" id="WP_013220136.1">
    <property type="nucleotide sequence ID" value="NC_014315.1"/>
</dbReference>
<protein>
    <submittedName>
        <fullName evidence="5">Nuclease (SNase domain protein)</fullName>
    </submittedName>
</protein>
<dbReference type="AlphaFoldDB" id="D8K559"/>
<reference evidence="5 6" key="1">
    <citation type="submission" date="2010-06" db="EMBL/GenBank/DDBJ databases">
        <title>Complete sequence of chromosome of Nitrosococcus watsoni C-113.</title>
        <authorList>
            <consortium name="US DOE Joint Genome Institute"/>
            <person name="Lucas S."/>
            <person name="Copeland A."/>
            <person name="Lapidus A."/>
            <person name="Cheng J.-F."/>
            <person name="Bruce D."/>
            <person name="Goodwin L."/>
            <person name="Pitluck S."/>
            <person name="Malfatti S.A."/>
            <person name="Chain P.S.G."/>
            <person name="Land M."/>
            <person name="Hauser L."/>
            <person name="Kyrpides N."/>
            <person name="Ivanova N."/>
            <person name="Cambell M.A."/>
            <person name="Heidelberg J.F."/>
            <person name="Klotz M.G."/>
            <person name="Woyke T."/>
        </authorList>
    </citation>
    <scope>NUCLEOTIDE SEQUENCE [LARGE SCALE GENOMIC DNA]</scope>
    <source>
        <strain evidence="5 6">C-113</strain>
    </source>
</reference>
<dbReference type="GO" id="GO:0016787">
    <property type="term" value="F:hydrolase activity"/>
    <property type="evidence" value="ECO:0007669"/>
    <property type="project" value="UniProtKB-KW"/>
</dbReference>
<evidence type="ECO:0000256" key="2">
    <source>
        <dbReference type="ARBA" id="ARBA00022759"/>
    </source>
</evidence>
<dbReference type="GO" id="GO:0004519">
    <property type="term" value="F:endonuclease activity"/>
    <property type="evidence" value="ECO:0007669"/>
    <property type="project" value="UniProtKB-KW"/>
</dbReference>
<dbReference type="Pfam" id="PF00565">
    <property type="entry name" value="SNase"/>
    <property type="match status" value="1"/>
</dbReference>
<dbReference type="EMBL" id="CP002086">
    <property type="protein sequence ID" value="ADJ28036.1"/>
    <property type="molecule type" value="Genomic_DNA"/>
</dbReference>
<name>D8K559_NITWC</name>
<dbReference type="InterPro" id="IPR035437">
    <property type="entry name" value="SNase_OB-fold_sf"/>
</dbReference>
<evidence type="ECO:0000313" key="5">
    <source>
        <dbReference type="EMBL" id="ADJ28036.1"/>
    </source>
</evidence>
<sequence length="277" mass="31906">MTAGKILLLGVLASLVFVSSEAAVFRWIDSTGRTHYSDRPQPGAQELKLNKLAAPFYYVQRVYDGDTLLLKGDIRVRLLGIDTPEVEGRYRAEQVGGGSARDWLRQRIEGQKVRLEFDQERHDHYQRLLAHVFTVEGKHLNLLLVEEGLAVVSIFPPNLKYGTQLAQAQERAEAARRGLWNMPDYAPRPILAIPQEGYQRGWRRYQGTPVAIRSSRKYVRLVFSKQVEVRIPQAQLNLFGKLERYLEKQLEVRGWVSRRKENYSILVRHPSGLKLLF</sequence>
<dbReference type="Gene3D" id="2.40.50.90">
    <property type="match status" value="1"/>
</dbReference>